<feature type="compositionally biased region" description="Basic and acidic residues" evidence="6">
    <location>
        <begin position="206"/>
        <end position="226"/>
    </location>
</feature>
<comment type="similarity">
    <text evidence="1">Belongs to the cyclin family. Cyclin AB subfamily.</text>
</comment>
<proteinExistence type="inferred from homology"/>
<evidence type="ECO:0000256" key="1">
    <source>
        <dbReference type="ARBA" id="ARBA00006955"/>
    </source>
</evidence>
<dbReference type="InterPro" id="IPR006671">
    <property type="entry name" value="Cyclin_N"/>
</dbReference>
<feature type="region of interest" description="Disordered" evidence="6">
    <location>
        <begin position="127"/>
        <end position="162"/>
    </location>
</feature>
<dbReference type="InterPro" id="IPR013763">
    <property type="entry name" value="Cyclin-like_dom"/>
</dbReference>
<feature type="domain" description="Cyclin C-terminal" evidence="8">
    <location>
        <begin position="609"/>
        <end position="766"/>
    </location>
</feature>
<keyword evidence="10" id="KW-1185">Reference proteome</keyword>
<feature type="compositionally biased region" description="Basic and acidic residues" evidence="6">
    <location>
        <begin position="143"/>
        <end position="162"/>
    </location>
</feature>
<organism evidence="9 10">
    <name type="scientific">Populus tomentosa</name>
    <name type="common">Chinese white poplar</name>
    <dbReference type="NCBI Taxonomy" id="118781"/>
    <lineage>
        <taxon>Eukaryota</taxon>
        <taxon>Viridiplantae</taxon>
        <taxon>Streptophyta</taxon>
        <taxon>Embryophyta</taxon>
        <taxon>Tracheophyta</taxon>
        <taxon>Spermatophyta</taxon>
        <taxon>Magnoliopsida</taxon>
        <taxon>eudicotyledons</taxon>
        <taxon>Gunneridae</taxon>
        <taxon>Pentapetalae</taxon>
        <taxon>rosids</taxon>
        <taxon>fabids</taxon>
        <taxon>Malpighiales</taxon>
        <taxon>Salicaceae</taxon>
        <taxon>Saliceae</taxon>
        <taxon>Populus</taxon>
    </lineage>
</organism>
<dbReference type="PANTHER" id="PTHR10177">
    <property type="entry name" value="CYCLINS"/>
    <property type="match status" value="1"/>
</dbReference>
<dbReference type="OrthoDB" id="5590282at2759"/>
<gene>
    <name evidence="9" type="ORF">POTOM_031330</name>
</gene>
<evidence type="ECO:0000256" key="3">
    <source>
        <dbReference type="ARBA" id="ARBA00023127"/>
    </source>
</evidence>
<evidence type="ECO:0000256" key="2">
    <source>
        <dbReference type="ARBA" id="ARBA00022618"/>
    </source>
</evidence>
<dbReference type="EMBL" id="JAAWWB010000016">
    <property type="protein sequence ID" value="KAG6763886.1"/>
    <property type="molecule type" value="Genomic_DNA"/>
</dbReference>
<reference evidence="9" key="1">
    <citation type="journal article" date="2020" name="bioRxiv">
        <title>Hybrid origin of Populus tomentosa Carr. identified through genome sequencing and phylogenomic analysis.</title>
        <authorList>
            <person name="An X."/>
            <person name="Gao K."/>
            <person name="Chen Z."/>
            <person name="Li J."/>
            <person name="Yang X."/>
            <person name="Yang X."/>
            <person name="Zhou J."/>
            <person name="Guo T."/>
            <person name="Zhao T."/>
            <person name="Huang S."/>
            <person name="Miao D."/>
            <person name="Khan W.U."/>
            <person name="Rao P."/>
            <person name="Ye M."/>
            <person name="Lei B."/>
            <person name="Liao W."/>
            <person name="Wang J."/>
            <person name="Ji L."/>
            <person name="Li Y."/>
            <person name="Guo B."/>
            <person name="Mustafa N.S."/>
            <person name="Li S."/>
            <person name="Yun Q."/>
            <person name="Keller S.R."/>
            <person name="Mao J."/>
            <person name="Zhang R."/>
            <person name="Strauss S.H."/>
        </authorList>
    </citation>
    <scope>NUCLEOTIDE SEQUENCE</scope>
    <source>
        <strain evidence="9">GM15</strain>
        <tissue evidence="9">Leaf</tissue>
    </source>
</reference>
<evidence type="ECO:0000313" key="9">
    <source>
        <dbReference type="EMBL" id="KAG6763886.1"/>
    </source>
</evidence>
<dbReference type="GO" id="GO:0051301">
    <property type="term" value="P:cell division"/>
    <property type="evidence" value="ECO:0007669"/>
    <property type="project" value="UniProtKB-KW"/>
</dbReference>
<feature type="domain" description="Cyclin-like" evidence="7">
    <location>
        <begin position="488"/>
        <end position="572"/>
    </location>
</feature>
<dbReference type="AlphaFoldDB" id="A0A8X7Z772"/>
<dbReference type="Pfam" id="PF00134">
    <property type="entry name" value="Cyclin_N"/>
    <property type="match status" value="1"/>
</dbReference>
<evidence type="ECO:0000259" key="7">
    <source>
        <dbReference type="SMART" id="SM00385"/>
    </source>
</evidence>
<name>A0A8X7Z772_POPTO</name>
<dbReference type="SMART" id="SM01332">
    <property type="entry name" value="Cyclin_C"/>
    <property type="match status" value="1"/>
</dbReference>
<keyword evidence="3 5" id="KW-0195">Cyclin</keyword>
<dbReference type="InterPro" id="IPR004367">
    <property type="entry name" value="Cyclin_C-dom"/>
</dbReference>
<evidence type="ECO:0000259" key="8">
    <source>
        <dbReference type="SMART" id="SM01332"/>
    </source>
</evidence>
<feature type="region of interest" description="Disordered" evidence="6">
    <location>
        <begin position="54"/>
        <end position="75"/>
    </location>
</feature>
<dbReference type="SMART" id="SM00385">
    <property type="entry name" value="CYCLIN"/>
    <property type="match status" value="2"/>
</dbReference>
<dbReference type="FunFam" id="1.10.472.10:FF:000057">
    <property type="entry name" value="Cyclin N-terminal domain containing 2"/>
    <property type="match status" value="1"/>
</dbReference>
<protein>
    <recommendedName>
        <fullName evidence="11">B-like cyclin</fullName>
    </recommendedName>
</protein>
<feature type="domain" description="Cyclin-like" evidence="7">
    <location>
        <begin position="654"/>
        <end position="735"/>
    </location>
</feature>
<sequence length="771" mass="86595">MVAAKGKVSVVMNPVAEDAHTCRTGVRTFKVYSENEKNKDAASIKSARDSFLPARRIPNKGYPPANASDSKGSSKIVGKNNCKHDNSGLTVNQNVRRKALADVSNVQSGNARDVAYDVSKPMILVGPGSRTTNLPSRISAKGKMKDNPSQKAGDLHASRKGTKDLRVSLEDQKTNAKNHGHESTVNNSRRNARNFVAVMRKSLPELKRVSHADASNAKENDGRSEETNNISGFPVKVKVSKKVVPQVGMGRKHLWRNRVSDGFILMAPRDQNNAEVRVSRKSVRTNIYGVAYLCRLNCQGNVNVYKLFYSCVVLTPFLHSLIQPILKTEINASGHHKTSRSKCISSLRKSKSIAPISSKKKKPVTSFPENMPLVIANEVTQGEPSSDNNKMSGANHKSDVITVGKSSRRRSYTSLLMTRSKLLEEHGEVIEQEKLPSIDDTSNQLEVAEYVDAIYKYYWILEVQNSSLENYMAIQTDITPQMRGIVINWLIEVHFKFELMPETLYLMVTLLDRYLSQAQIKKNELQLVGLTALFLASKYEDFWHPRIKDLISISAESYSRDQMLLMVRGQMLVMSIVMLVSPGLNGTRGLLCFQEKLLLKNLKFRLNEPTPYVFMLRFLKAAQSDMKEDDGSANLNHCSCVSVDKRFSGLKAGYWMVMDISNRKMTGLEHLAFYLIELCLVEYKALKFKPSMLCASAIYVARSTLQMAPAWTPLLARHAHYQVSQIRDCAEMILRFQKDARTSQLRVTYEKYMRPDLSGVAAIKPLSELPL</sequence>
<evidence type="ECO:0000313" key="10">
    <source>
        <dbReference type="Proteomes" id="UP000886885"/>
    </source>
</evidence>
<evidence type="ECO:0008006" key="11">
    <source>
        <dbReference type="Google" id="ProtNLM"/>
    </source>
</evidence>
<dbReference type="CDD" id="cd20507">
    <property type="entry name" value="CYCLIN_CCNB1-like_rpt1"/>
    <property type="match status" value="1"/>
</dbReference>
<comment type="caution">
    <text evidence="9">The sequence shown here is derived from an EMBL/GenBank/DDBJ whole genome shotgun (WGS) entry which is preliminary data.</text>
</comment>
<evidence type="ECO:0000256" key="6">
    <source>
        <dbReference type="SAM" id="MobiDB-lite"/>
    </source>
</evidence>
<dbReference type="FunFam" id="1.10.472.10:FF:000091">
    <property type="entry name" value="putative cyclin-B3-1 isoform X3"/>
    <property type="match status" value="1"/>
</dbReference>
<accession>A0A8X7Z772</accession>
<keyword evidence="4" id="KW-0131">Cell cycle</keyword>
<dbReference type="InterPro" id="IPR039361">
    <property type="entry name" value="Cyclin"/>
</dbReference>
<dbReference type="Pfam" id="PF02984">
    <property type="entry name" value="Cyclin_C"/>
    <property type="match status" value="1"/>
</dbReference>
<evidence type="ECO:0000256" key="5">
    <source>
        <dbReference type="RuleBase" id="RU000383"/>
    </source>
</evidence>
<dbReference type="Proteomes" id="UP000886885">
    <property type="component" value="Chromosome 8D"/>
</dbReference>
<keyword evidence="2" id="KW-0132">Cell division</keyword>
<evidence type="ECO:0000256" key="4">
    <source>
        <dbReference type="ARBA" id="ARBA00023306"/>
    </source>
</evidence>
<feature type="region of interest" description="Disordered" evidence="6">
    <location>
        <begin position="206"/>
        <end position="232"/>
    </location>
</feature>